<sequence>MLSAIIALAIFGTVALAWVSARGAAEVAAHYGQRACSESGVQWLDHTVVLERLRLKRAPDGWIRPLRRYRFEFSASGHDRQRGYLELLGADLQWLRMPPLPQPEPLATPEGGPGAGWQVSLRLGGGTRPGSDS</sequence>
<proteinExistence type="predicted"/>
<evidence type="ECO:0000256" key="1">
    <source>
        <dbReference type="SAM" id="MobiDB-lite"/>
    </source>
</evidence>
<dbReference type="InterPro" id="IPR021732">
    <property type="entry name" value="DUF3301"/>
</dbReference>
<dbReference type="RefSeq" id="WP_337335595.1">
    <property type="nucleotide sequence ID" value="NZ_JBBDHC010000012.1"/>
</dbReference>
<feature type="compositionally biased region" description="Gly residues" evidence="1">
    <location>
        <begin position="123"/>
        <end position="133"/>
    </location>
</feature>
<dbReference type="EMBL" id="JBBDHC010000012">
    <property type="protein sequence ID" value="MEJ1249882.1"/>
    <property type="molecule type" value="Genomic_DNA"/>
</dbReference>
<evidence type="ECO:0000313" key="3">
    <source>
        <dbReference type="Proteomes" id="UP001364472"/>
    </source>
</evidence>
<dbReference type="Proteomes" id="UP001364472">
    <property type="component" value="Unassembled WGS sequence"/>
</dbReference>
<keyword evidence="3" id="KW-1185">Reference proteome</keyword>
<dbReference type="AlphaFoldDB" id="A0AAW9R276"/>
<comment type="caution">
    <text evidence="2">The sequence shown here is derived from an EMBL/GenBank/DDBJ whole genome shotgun (WGS) entry which is preliminary data.</text>
</comment>
<dbReference type="Pfam" id="PF11743">
    <property type="entry name" value="DUF3301"/>
    <property type="match status" value="1"/>
</dbReference>
<protein>
    <submittedName>
        <fullName evidence="2">DUF3301 domain-containing protein</fullName>
    </submittedName>
</protein>
<evidence type="ECO:0000313" key="2">
    <source>
        <dbReference type="EMBL" id="MEJ1249882.1"/>
    </source>
</evidence>
<name>A0AAW9R276_9GAMM</name>
<feature type="region of interest" description="Disordered" evidence="1">
    <location>
        <begin position="99"/>
        <end position="133"/>
    </location>
</feature>
<gene>
    <name evidence="2" type="ORF">WB794_09385</name>
</gene>
<accession>A0AAW9R276</accession>
<reference evidence="2 3" key="1">
    <citation type="journal article" date="2016" name="Antonie Van Leeuwenhoek">
        <title>Denitratimonas tolerans gen. nov., sp. nov., a denitrifying bacterium isolated from a bioreactor for tannery wastewater treatment.</title>
        <authorList>
            <person name="Han S.I."/>
            <person name="Kim J.O."/>
            <person name="Lee Y.R."/>
            <person name="Ekpeghere K.I."/>
            <person name="Koh S.C."/>
            <person name="Whang K.S."/>
        </authorList>
    </citation>
    <scope>NUCLEOTIDE SEQUENCE [LARGE SCALE GENOMIC DNA]</scope>
    <source>
        <strain evidence="2 3">KACC 17565</strain>
    </source>
</reference>
<organism evidence="2 3">
    <name type="scientific">Denitratimonas tolerans</name>
    <dbReference type="NCBI Taxonomy" id="1338420"/>
    <lineage>
        <taxon>Bacteria</taxon>
        <taxon>Pseudomonadati</taxon>
        <taxon>Pseudomonadota</taxon>
        <taxon>Gammaproteobacteria</taxon>
        <taxon>Lysobacterales</taxon>
        <taxon>Lysobacteraceae</taxon>
        <taxon>Denitratimonas</taxon>
    </lineage>
</organism>